<evidence type="ECO:0000313" key="2">
    <source>
        <dbReference type="Proteomes" id="UP000822688"/>
    </source>
</evidence>
<accession>A0A8T0IN90</accession>
<reference evidence="1" key="1">
    <citation type="submission" date="2020-06" db="EMBL/GenBank/DDBJ databases">
        <title>WGS assembly of Ceratodon purpureus strain R40.</title>
        <authorList>
            <person name="Carey S.B."/>
            <person name="Jenkins J."/>
            <person name="Shu S."/>
            <person name="Lovell J.T."/>
            <person name="Sreedasyam A."/>
            <person name="Maumus F."/>
            <person name="Tiley G.P."/>
            <person name="Fernandez-Pozo N."/>
            <person name="Barry K."/>
            <person name="Chen C."/>
            <person name="Wang M."/>
            <person name="Lipzen A."/>
            <person name="Daum C."/>
            <person name="Saski C.A."/>
            <person name="Payton A.C."/>
            <person name="Mcbreen J.C."/>
            <person name="Conrad R.E."/>
            <person name="Kollar L.M."/>
            <person name="Olsson S."/>
            <person name="Huttunen S."/>
            <person name="Landis J.B."/>
            <person name="Wickett N.J."/>
            <person name="Johnson M.G."/>
            <person name="Rensing S.A."/>
            <person name="Grimwood J."/>
            <person name="Schmutz J."/>
            <person name="Mcdaniel S.F."/>
        </authorList>
    </citation>
    <scope>NUCLEOTIDE SEQUENCE</scope>
    <source>
        <strain evidence="1">R40</strain>
    </source>
</reference>
<gene>
    <name evidence="1" type="ORF">KC19_3G201000</name>
</gene>
<organism evidence="1 2">
    <name type="scientific">Ceratodon purpureus</name>
    <name type="common">Fire moss</name>
    <name type="synonym">Dicranum purpureum</name>
    <dbReference type="NCBI Taxonomy" id="3225"/>
    <lineage>
        <taxon>Eukaryota</taxon>
        <taxon>Viridiplantae</taxon>
        <taxon>Streptophyta</taxon>
        <taxon>Embryophyta</taxon>
        <taxon>Bryophyta</taxon>
        <taxon>Bryophytina</taxon>
        <taxon>Bryopsida</taxon>
        <taxon>Dicranidae</taxon>
        <taxon>Pseudoditrichales</taxon>
        <taxon>Ditrichaceae</taxon>
        <taxon>Ceratodon</taxon>
    </lineage>
</organism>
<dbReference type="Proteomes" id="UP000822688">
    <property type="component" value="Chromosome 3"/>
</dbReference>
<evidence type="ECO:0000313" key="1">
    <source>
        <dbReference type="EMBL" id="KAG0584301.1"/>
    </source>
</evidence>
<dbReference type="AlphaFoldDB" id="A0A8T0IN90"/>
<protein>
    <submittedName>
        <fullName evidence="1">Uncharacterized protein</fullName>
    </submittedName>
</protein>
<dbReference type="EMBL" id="CM026423">
    <property type="protein sequence ID" value="KAG0584301.1"/>
    <property type="molecule type" value="Genomic_DNA"/>
</dbReference>
<name>A0A8T0IN90_CERPU</name>
<sequence length="70" mass="8230">MELREFHSGVPPHQVPHGLVGGFHRRMLCRRRAPVTAISRLLWQLSDVQSCRPFQRRLWLSEMVLRVSPN</sequence>
<comment type="caution">
    <text evidence="1">The sequence shown here is derived from an EMBL/GenBank/DDBJ whole genome shotgun (WGS) entry which is preliminary data.</text>
</comment>
<proteinExistence type="predicted"/>
<keyword evidence="2" id="KW-1185">Reference proteome</keyword>